<dbReference type="InterPro" id="IPR051731">
    <property type="entry name" value="DENND11/AVL9_GEFs"/>
</dbReference>
<protein>
    <submittedName>
        <fullName evidence="5">Late secretory pathway protein avl9</fullName>
    </submittedName>
</protein>
<feature type="region of interest" description="Disordered" evidence="2">
    <location>
        <begin position="354"/>
        <end position="375"/>
    </location>
</feature>
<feature type="signal peptide" evidence="3">
    <location>
        <begin position="1"/>
        <end position="26"/>
    </location>
</feature>
<dbReference type="PANTHER" id="PTHR31017">
    <property type="entry name" value="LATE SECRETORY PATHWAY PROTEIN AVL9-RELATED"/>
    <property type="match status" value="1"/>
</dbReference>
<dbReference type="PROSITE" id="PS50211">
    <property type="entry name" value="DENN"/>
    <property type="match status" value="1"/>
</dbReference>
<proteinExistence type="inferred from homology"/>
<reference evidence="5 6" key="1">
    <citation type="journal article" date="2020" name="J. Phycol.">
        <title>Comparative genome analysis reveals Cyanidiococcus gen. nov., a new extremophilic red algal genus sister to Cyanidioschyzon (Cyanidioschyzonaceae, Rhodophyta).</title>
        <authorList>
            <person name="Liu S.-L."/>
            <person name="Chiang Y.-R."/>
            <person name="Yoon H.S."/>
            <person name="Fu H.-Y."/>
        </authorList>
    </citation>
    <scope>NUCLEOTIDE SEQUENCE [LARGE SCALE GENOMIC DNA]</scope>
    <source>
        <strain evidence="5 6">THAL066</strain>
    </source>
</reference>
<comment type="similarity">
    <text evidence="1">Belongs to the AVL9 family.</text>
</comment>
<accession>A0A7J7II05</accession>
<name>A0A7J7II05_9RHOD</name>
<dbReference type="OrthoDB" id="3486at2759"/>
<feature type="chain" id="PRO_5029514168" evidence="3">
    <location>
        <begin position="27"/>
        <end position="605"/>
    </location>
</feature>
<evidence type="ECO:0000313" key="6">
    <source>
        <dbReference type="Proteomes" id="UP000530660"/>
    </source>
</evidence>
<sequence length="605" mass="67594">MQERDLRWSRLPILGWLLVGFHAKHGHQIECAEFNEAQAAFWSSNHEILESTNWLKEVAWRALPDGAHERDQDVVYFTIREHRESIGIVHGVACYRQRSVDRARVTNAAEAAATARGLVQKSVVLLSRWPLFPFLARRLEPVVADYFARHDFGQVRCFRSLVADLNSDLGVVMDSDKMSNASALSLSLEPYVFGDTCLRQLVSQLGRDLLRLLKLVLLEKRILVVGSPAALVGRTVLSLVSLFPAEWIAPSASTAPMTSAANANSDAEAPDLARYCELAHLPLGLFDKADRCGIIQVEPYIPLTLLREVLLQPSTRAPAGWIAGVSTRAGCLFSSSCRPARVFERSPVRSLLVPRRASKASGSPGRDESATLTNRSERTVVSLREPTPHPDALVELNRGRVYFTPAVASSLTLTRTEKRFMDALIAANTAATLSEETLREQLQWYVVHLALTVVAWSDASSVHLGAMISELDAEFFWRWSHETTHFRRWQATWRRTNRAPLFAALKHLEQRRSVLSFGAEKVATDDLPSALHLDSLRSAWTQWWRRRTPTSARYSSPPGASFGGIHEPAGRRCSQHQTFRSLGNVSTLGIVARFRSKILLYPRGV</sequence>
<dbReference type="Proteomes" id="UP000530660">
    <property type="component" value="Unassembled WGS sequence"/>
</dbReference>
<evidence type="ECO:0000256" key="2">
    <source>
        <dbReference type="SAM" id="MobiDB-lite"/>
    </source>
</evidence>
<comment type="caution">
    <text evidence="5">The sequence shown here is derived from an EMBL/GenBank/DDBJ whole genome shotgun (WGS) entry which is preliminary data.</text>
</comment>
<evidence type="ECO:0000256" key="3">
    <source>
        <dbReference type="SAM" id="SignalP"/>
    </source>
</evidence>
<keyword evidence="6" id="KW-1185">Reference proteome</keyword>
<gene>
    <name evidence="5" type="primary">AVL9</name>
    <name evidence="5" type="ORF">F1559_000972</name>
</gene>
<dbReference type="InterPro" id="IPR037516">
    <property type="entry name" value="Tripartite_DENN"/>
</dbReference>
<dbReference type="PANTHER" id="PTHR31017:SF1">
    <property type="entry name" value="LATE SECRETORY PATHWAY PROTEIN AVL9 HOMOLOG"/>
    <property type="match status" value="1"/>
</dbReference>
<evidence type="ECO:0000313" key="5">
    <source>
        <dbReference type="EMBL" id="KAF6002648.1"/>
    </source>
</evidence>
<organism evidence="5 6">
    <name type="scientific">Cyanidiococcus yangmingshanensis</name>
    <dbReference type="NCBI Taxonomy" id="2690220"/>
    <lineage>
        <taxon>Eukaryota</taxon>
        <taxon>Rhodophyta</taxon>
        <taxon>Bangiophyceae</taxon>
        <taxon>Cyanidiales</taxon>
        <taxon>Cyanidiaceae</taxon>
        <taxon>Cyanidiococcus</taxon>
    </lineage>
</organism>
<feature type="domain" description="UDENN" evidence="4">
    <location>
        <begin position="14"/>
        <end position="491"/>
    </location>
</feature>
<evidence type="ECO:0000259" key="4">
    <source>
        <dbReference type="PROSITE" id="PS50211"/>
    </source>
</evidence>
<keyword evidence="3" id="KW-0732">Signal</keyword>
<dbReference type="Pfam" id="PF09794">
    <property type="entry name" value="Avl9"/>
    <property type="match status" value="1"/>
</dbReference>
<dbReference type="EMBL" id="VWRR01000009">
    <property type="protein sequence ID" value="KAF6002648.1"/>
    <property type="molecule type" value="Genomic_DNA"/>
</dbReference>
<dbReference type="GO" id="GO:0005737">
    <property type="term" value="C:cytoplasm"/>
    <property type="evidence" value="ECO:0007669"/>
    <property type="project" value="TreeGrafter"/>
</dbReference>
<dbReference type="AlphaFoldDB" id="A0A7J7II05"/>
<evidence type="ECO:0000256" key="1">
    <source>
        <dbReference type="ARBA" id="ARBA00038178"/>
    </source>
</evidence>
<dbReference type="InterPro" id="IPR018307">
    <property type="entry name" value="ABL9/DENND6_dom"/>
</dbReference>